<dbReference type="AlphaFoldDB" id="A0A5M6IEA2"/>
<evidence type="ECO:0000259" key="5">
    <source>
        <dbReference type="PROSITE" id="PS50146"/>
    </source>
</evidence>
<dbReference type="SMART" id="SM00046">
    <property type="entry name" value="DAGKc"/>
    <property type="match status" value="1"/>
</dbReference>
<dbReference type="Pfam" id="PF00781">
    <property type="entry name" value="DAGK_cat"/>
    <property type="match status" value="1"/>
</dbReference>
<evidence type="ECO:0000256" key="3">
    <source>
        <dbReference type="ARBA" id="ARBA00022777"/>
    </source>
</evidence>
<dbReference type="InterPro" id="IPR050187">
    <property type="entry name" value="Lipid_Phosphate_FormReg"/>
</dbReference>
<dbReference type="Gene3D" id="3.40.50.10330">
    <property type="entry name" value="Probable inorganic polyphosphate/atp-NAD kinase, domain 1"/>
    <property type="match status" value="1"/>
</dbReference>
<dbReference type="PROSITE" id="PS50146">
    <property type="entry name" value="DAGK"/>
    <property type="match status" value="1"/>
</dbReference>
<evidence type="ECO:0000256" key="2">
    <source>
        <dbReference type="ARBA" id="ARBA00022741"/>
    </source>
</evidence>
<keyword evidence="3 6" id="KW-0418">Kinase</keyword>
<dbReference type="Pfam" id="PF19279">
    <property type="entry name" value="YegS_C"/>
    <property type="match status" value="1"/>
</dbReference>
<keyword evidence="2" id="KW-0547">Nucleotide-binding</keyword>
<dbReference type="InterPro" id="IPR016064">
    <property type="entry name" value="NAD/diacylglycerol_kinase_sf"/>
</dbReference>
<comment type="caution">
    <text evidence="6">The sequence shown here is derived from an EMBL/GenBank/DDBJ whole genome shotgun (WGS) entry which is preliminary data.</text>
</comment>
<evidence type="ECO:0000256" key="4">
    <source>
        <dbReference type="ARBA" id="ARBA00022840"/>
    </source>
</evidence>
<dbReference type="InterPro" id="IPR017438">
    <property type="entry name" value="ATP-NAD_kinase_N"/>
</dbReference>
<accession>A0A5M6IEA2</accession>
<dbReference type="Proteomes" id="UP000324065">
    <property type="component" value="Unassembled WGS sequence"/>
</dbReference>
<sequence>MSTPHFDPEINNSFHGSSMARRSALVVIANPTAGGGSARQLARALAALRALGCAPALWHTEGPGDAIPLAARAAREGAGVVVAAGGDGTVAEVAAGLLDARRATGAPGPALGLLPSGTVNVLARDIGLPPRAPEAAARVLHAGHRRVLRPGRLNGRPFVAVASVGIDSQVVRRINGALKKHTGVLAYLWALVREMPAYTFPSITVEMEGLADERETLVGSLVVVARSRLYGGPLTALPGADVGDDCLHVLVLRRGGRPALARYGLGLLTGRLAGMEGVERRAARRVTLHAADPLPLQADGDLAGTLPAVAHVDTGDTLDLIVPASPRGQHPHPS</sequence>
<keyword evidence="4" id="KW-0067">ATP-binding</keyword>
<dbReference type="InterPro" id="IPR045540">
    <property type="entry name" value="YegS/DAGK_C"/>
</dbReference>
<protein>
    <submittedName>
        <fullName evidence="6">Diacylglycerol kinase family lipid kinase</fullName>
    </submittedName>
</protein>
<dbReference type="SUPFAM" id="SSF111331">
    <property type="entry name" value="NAD kinase/diacylglycerol kinase-like"/>
    <property type="match status" value="1"/>
</dbReference>
<dbReference type="GO" id="GO:0005886">
    <property type="term" value="C:plasma membrane"/>
    <property type="evidence" value="ECO:0007669"/>
    <property type="project" value="TreeGrafter"/>
</dbReference>
<feature type="domain" description="DAGKc" evidence="5">
    <location>
        <begin position="20"/>
        <end position="157"/>
    </location>
</feature>
<dbReference type="GO" id="GO:0005524">
    <property type="term" value="F:ATP binding"/>
    <property type="evidence" value="ECO:0007669"/>
    <property type="project" value="UniProtKB-KW"/>
</dbReference>
<evidence type="ECO:0000313" key="6">
    <source>
        <dbReference type="EMBL" id="KAA5606422.1"/>
    </source>
</evidence>
<proteinExistence type="predicted"/>
<dbReference type="Gene3D" id="2.60.200.40">
    <property type="match status" value="1"/>
</dbReference>
<evidence type="ECO:0000313" key="7">
    <source>
        <dbReference type="Proteomes" id="UP000324065"/>
    </source>
</evidence>
<dbReference type="OrthoDB" id="9815110at2"/>
<dbReference type="PANTHER" id="PTHR12358:SF106">
    <property type="entry name" value="LIPID KINASE YEGS"/>
    <property type="match status" value="1"/>
</dbReference>
<name>A0A5M6IEA2_9PROT</name>
<keyword evidence="1" id="KW-0808">Transferase</keyword>
<dbReference type="InterPro" id="IPR001206">
    <property type="entry name" value="Diacylglycerol_kinase_cat_dom"/>
</dbReference>
<reference evidence="6 7" key="1">
    <citation type="submission" date="2019-09" db="EMBL/GenBank/DDBJ databases">
        <title>Genome sequence of Roseospira marina, one of the more divergent members of the non-sulfur purple photosynthetic bacterial family, the Rhodospirillaceae.</title>
        <authorList>
            <person name="Meyer T."/>
            <person name="Kyndt J."/>
        </authorList>
    </citation>
    <scope>NUCLEOTIDE SEQUENCE [LARGE SCALE GENOMIC DNA]</scope>
    <source>
        <strain evidence="6 7">DSM 15113</strain>
    </source>
</reference>
<evidence type="ECO:0000256" key="1">
    <source>
        <dbReference type="ARBA" id="ARBA00022679"/>
    </source>
</evidence>
<dbReference type="EMBL" id="VWPJ01000004">
    <property type="protein sequence ID" value="KAA5606422.1"/>
    <property type="molecule type" value="Genomic_DNA"/>
</dbReference>
<organism evidence="6 7">
    <name type="scientific">Roseospira marina</name>
    <dbReference type="NCBI Taxonomy" id="140057"/>
    <lineage>
        <taxon>Bacteria</taxon>
        <taxon>Pseudomonadati</taxon>
        <taxon>Pseudomonadota</taxon>
        <taxon>Alphaproteobacteria</taxon>
        <taxon>Rhodospirillales</taxon>
        <taxon>Rhodospirillaceae</taxon>
        <taxon>Roseospira</taxon>
    </lineage>
</organism>
<gene>
    <name evidence="6" type="ORF">F1188_06020</name>
</gene>
<dbReference type="PANTHER" id="PTHR12358">
    <property type="entry name" value="SPHINGOSINE KINASE"/>
    <property type="match status" value="1"/>
</dbReference>
<keyword evidence="7" id="KW-1185">Reference proteome</keyword>
<dbReference type="GO" id="GO:0016301">
    <property type="term" value="F:kinase activity"/>
    <property type="evidence" value="ECO:0007669"/>
    <property type="project" value="UniProtKB-KW"/>
</dbReference>